<comment type="function">
    <text evidence="2">An aminoacyl-tRNA editing enzyme that deacylates mischarged D-aminoacyl-tRNAs. Also deacylates mischarged glycyl-tRNA(Ala), protecting cells against glycine mischarging by AlaRS. Acts via tRNA-based rather than protein-based catalysis; rejects L-amino acids rather than detecting D-amino acids in the active site. By recycling D-aminoacyl-tRNA to D-amino acids and free tRNA molecules, this enzyme counteracts the toxicity associated with the formation of D-aminoacyl-tRNA entities in vivo and helps enforce protein L-homochirality.</text>
</comment>
<dbReference type="PANTHER" id="PTHR10472:SF5">
    <property type="entry name" value="D-AMINOACYL-TRNA DEACYLASE 1"/>
    <property type="match status" value="1"/>
</dbReference>
<dbReference type="InterPro" id="IPR023509">
    <property type="entry name" value="DTD-like_sf"/>
</dbReference>
<dbReference type="GO" id="GO:0043908">
    <property type="term" value="F:Ser(Gly)-tRNA(Ala) hydrolase activity"/>
    <property type="evidence" value="ECO:0007669"/>
    <property type="project" value="UniProtKB-UniRule"/>
</dbReference>
<keyword evidence="4" id="KW-1185">Reference proteome</keyword>
<protein>
    <recommendedName>
        <fullName evidence="2">D-aminoacyl-tRNA deacylase</fullName>
        <shortName evidence="2">DTD</shortName>
        <ecNumber evidence="2">3.1.1.96</ecNumber>
    </recommendedName>
    <alternativeName>
        <fullName evidence="2">Gly-tRNA(Ala) deacylase</fullName>
        <ecNumber evidence="2">3.1.1.-</ecNumber>
    </alternativeName>
</protein>
<comment type="subunit">
    <text evidence="2">Homodimer.</text>
</comment>
<keyword evidence="2 3" id="KW-0378">Hydrolase</keyword>
<proteinExistence type="inferred from homology"/>
<feature type="short sequence motif" description="Gly-cisPro motif, important for rejection of L-amino acids" evidence="2">
    <location>
        <begin position="137"/>
        <end position="138"/>
    </location>
</feature>
<gene>
    <name evidence="2 3" type="primary">dtd</name>
    <name evidence="3" type="ORF">Pla123a_21260</name>
</gene>
<dbReference type="GO" id="GO:0106026">
    <property type="term" value="F:Gly-tRNA(Ala) deacylase activity"/>
    <property type="evidence" value="ECO:0007669"/>
    <property type="project" value="UniProtKB-UniRule"/>
</dbReference>
<dbReference type="FunFam" id="3.50.80.10:FF:000001">
    <property type="entry name" value="D-aminoacyl-tRNA deacylase"/>
    <property type="match status" value="1"/>
</dbReference>
<keyword evidence="2" id="KW-0694">RNA-binding</keyword>
<dbReference type="InterPro" id="IPR003732">
    <property type="entry name" value="Daa-tRNA_deacyls_DTD"/>
</dbReference>
<keyword evidence="2" id="KW-0963">Cytoplasm</keyword>
<sequence length="146" mass="15627">MKAVVQRVSSAAVVVSGETVGQIGAGLMVLLGVGHQDDAAAVRWMADKLVGLRVFEDDDGKMNRSLQDVGGQMLVVSQFTLLGDCKKGRRPSFIDAAPPELAERLYDDFVAAVRERGVTVGTGRFRTHMEVTLTNDGPVTLIVDSP</sequence>
<keyword evidence="2" id="KW-0820">tRNA-binding</keyword>
<comment type="subcellular location">
    <subcellularLocation>
        <location evidence="2">Cytoplasm</location>
    </subcellularLocation>
</comment>
<reference evidence="3 4" key="1">
    <citation type="submission" date="2019-02" db="EMBL/GenBank/DDBJ databases">
        <title>Deep-cultivation of Planctomycetes and their phenomic and genomic characterization uncovers novel biology.</title>
        <authorList>
            <person name="Wiegand S."/>
            <person name="Jogler M."/>
            <person name="Boedeker C."/>
            <person name="Pinto D."/>
            <person name="Vollmers J."/>
            <person name="Rivas-Marin E."/>
            <person name="Kohn T."/>
            <person name="Peeters S.H."/>
            <person name="Heuer A."/>
            <person name="Rast P."/>
            <person name="Oberbeckmann S."/>
            <person name="Bunk B."/>
            <person name="Jeske O."/>
            <person name="Meyerdierks A."/>
            <person name="Storesund J.E."/>
            <person name="Kallscheuer N."/>
            <person name="Luecker S."/>
            <person name="Lage O.M."/>
            <person name="Pohl T."/>
            <person name="Merkel B.J."/>
            <person name="Hornburger P."/>
            <person name="Mueller R.-W."/>
            <person name="Bruemmer F."/>
            <person name="Labrenz M."/>
            <person name="Spormann A.M."/>
            <person name="Op Den Camp H."/>
            <person name="Overmann J."/>
            <person name="Amann R."/>
            <person name="Jetten M.S.M."/>
            <person name="Mascher T."/>
            <person name="Medema M.H."/>
            <person name="Devos D.P."/>
            <person name="Kaster A.-K."/>
            <person name="Ovreas L."/>
            <person name="Rohde M."/>
            <person name="Galperin M.Y."/>
            <person name="Jogler C."/>
        </authorList>
    </citation>
    <scope>NUCLEOTIDE SEQUENCE [LARGE SCALE GENOMIC DNA]</scope>
    <source>
        <strain evidence="3 4">Pla123a</strain>
    </source>
</reference>
<dbReference type="EMBL" id="SJPO01000004">
    <property type="protein sequence ID" value="TWT77465.1"/>
    <property type="molecule type" value="Genomic_DNA"/>
</dbReference>
<evidence type="ECO:0000256" key="1">
    <source>
        <dbReference type="ARBA" id="ARBA00009673"/>
    </source>
</evidence>
<dbReference type="GO" id="GO:0000049">
    <property type="term" value="F:tRNA binding"/>
    <property type="evidence" value="ECO:0007669"/>
    <property type="project" value="UniProtKB-UniRule"/>
</dbReference>
<dbReference type="CDD" id="cd00563">
    <property type="entry name" value="Dtyr_deacylase"/>
    <property type="match status" value="1"/>
</dbReference>
<dbReference type="SUPFAM" id="SSF69500">
    <property type="entry name" value="DTD-like"/>
    <property type="match status" value="1"/>
</dbReference>
<dbReference type="EC" id="3.1.1.96" evidence="2"/>
<dbReference type="GO" id="GO:0051500">
    <property type="term" value="F:D-tyrosyl-tRNA(Tyr) deacylase activity"/>
    <property type="evidence" value="ECO:0007669"/>
    <property type="project" value="TreeGrafter"/>
</dbReference>
<comment type="domain">
    <text evidence="2">A Gly-cisPro motif from one monomer fits into the active site of the other monomer to allow specific chiral rejection of L-amino acids.</text>
</comment>
<dbReference type="Proteomes" id="UP000318478">
    <property type="component" value="Unassembled WGS sequence"/>
</dbReference>
<dbReference type="EC" id="3.1.1.-" evidence="2"/>
<dbReference type="AlphaFoldDB" id="A0A5C5YRF5"/>
<evidence type="ECO:0000313" key="3">
    <source>
        <dbReference type="EMBL" id="TWT77465.1"/>
    </source>
</evidence>
<dbReference type="Gene3D" id="3.50.80.10">
    <property type="entry name" value="D-tyrosyl-tRNA(Tyr) deacylase"/>
    <property type="match status" value="1"/>
</dbReference>
<comment type="similarity">
    <text evidence="1 2">Belongs to the DTD family.</text>
</comment>
<dbReference type="GO" id="GO:0005737">
    <property type="term" value="C:cytoplasm"/>
    <property type="evidence" value="ECO:0007669"/>
    <property type="project" value="UniProtKB-SubCell"/>
</dbReference>
<comment type="caution">
    <text evidence="3">The sequence shown here is derived from an EMBL/GenBank/DDBJ whole genome shotgun (WGS) entry which is preliminary data.</text>
</comment>
<comment type="catalytic activity">
    <reaction evidence="2">
        <text>a D-aminoacyl-tRNA + H2O = a tRNA + a D-alpha-amino acid + H(+)</text>
        <dbReference type="Rhea" id="RHEA:13953"/>
        <dbReference type="Rhea" id="RHEA-COMP:10123"/>
        <dbReference type="Rhea" id="RHEA-COMP:10124"/>
        <dbReference type="ChEBI" id="CHEBI:15377"/>
        <dbReference type="ChEBI" id="CHEBI:15378"/>
        <dbReference type="ChEBI" id="CHEBI:59871"/>
        <dbReference type="ChEBI" id="CHEBI:78442"/>
        <dbReference type="ChEBI" id="CHEBI:79333"/>
        <dbReference type="EC" id="3.1.1.96"/>
    </reaction>
</comment>
<dbReference type="GO" id="GO:0019478">
    <property type="term" value="P:D-amino acid catabolic process"/>
    <property type="evidence" value="ECO:0007669"/>
    <property type="project" value="UniProtKB-UniRule"/>
</dbReference>
<dbReference type="NCBIfam" id="TIGR00256">
    <property type="entry name" value="D-aminoacyl-tRNA deacylase"/>
    <property type="match status" value="1"/>
</dbReference>
<name>A0A5C5YRF5_9BACT</name>
<dbReference type="PANTHER" id="PTHR10472">
    <property type="entry name" value="D-TYROSYL-TRNA TYR DEACYLASE"/>
    <property type="match status" value="1"/>
</dbReference>
<dbReference type="HAMAP" id="MF_00518">
    <property type="entry name" value="Deacylase_Dtd"/>
    <property type="match status" value="1"/>
</dbReference>
<organism evidence="3 4">
    <name type="scientific">Posidoniimonas polymericola</name>
    <dbReference type="NCBI Taxonomy" id="2528002"/>
    <lineage>
        <taxon>Bacteria</taxon>
        <taxon>Pseudomonadati</taxon>
        <taxon>Planctomycetota</taxon>
        <taxon>Planctomycetia</taxon>
        <taxon>Pirellulales</taxon>
        <taxon>Lacipirellulaceae</taxon>
        <taxon>Posidoniimonas</taxon>
    </lineage>
</organism>
<comment type="catalytic activity">
    <reaction evidence="2">
        <text>glycyl-tRNA(Ala) + H2O = tRNA(Ala) + glycine + H(+)</text>
        <dbReference type="Rhea" id="RHEA:53744"/>
        <dbReference type="Rhea" id="RHEA-COMP:9657"/>
        <dbReference type="Rhea" id="RHEA-COMP:13640"/>
        <dbReference type="ChEBI" id="CHEBI:15377"/>
        <dbReference type="ChEBI" id="CHEBI:15378"/>
        <dbReference type="ChEBI" id="CHEBI:57305"/>
        <dbReference type="ChEBI" id="CHEBI:78442"/>
        <dbReference type="ChEBI" id="CHEBI:78522"/>
    </reaction>
</comment>
<evidence type="ECO:0000313" key="4">
    <source>
        <dbReference type="Proteomes" id="UP000318478"/>
    </source>
</evidence>
<accession>A0A5C5YRF5</accession>
<dbReference type="OrthoDB" id="9801395at2"/>
<evidence type="ECO:0000256" key="2">
    <source>
        <dbReference type="HAMAP-Rule" id="MF_00518"/>
    </source>
</evidence>
<dbReference type="Pfam" id="PF02580">
    <property type="entry name" value="Tyr_Deacylase"/>
    <property type="match status" value="1"/>
</dbReference>